<dbReference type="InterPro" id="IPR008271">
    <property type="entry name" value="Ser/Thr_kinase_AS"/>
</dbReference>
<feature type="region of interest" description="Disordered" evidence="7">
    <location>
        <begin position="1"/>
        <end position="138"/>
    </location>
</feature>
<dbReference type="InterPro" id="IPR000719">
    <property type="entry name" value="Prot_kinase_dom"/>
</dbReference>
<evidence type="ECO:0000256" key="3">
    <source>
        <dbReference type="ARBA" id="ARBA00022741"/>
    </source>
</evidence>
<dbReference type="SUPFAM" id="SSF56112">
    <property type="entry name" value="Protein kinase-like (PK-like)"/>
    <property type="match status" value="1"/>
</dbReference>
<dbReference type="InterPro" id="IPR017441">
    <property type="entry name" value="Protein_kinase_ATP_BS"/>
</dbReference>
<protein>
    <recommendedName>
        <fullName evidence="8">Protein kinase domain-containing protein</fullName>
    </recommendedName>
</protein>
<dbReference type="PANTHER" id="PTHR24349">
    <property type="entry name" value="SERINE/THREONINE-PROTEIN KINASE"/>
    <property type="match status" value="1"/>
</dbReference>
<feature type="compositionally biased region" description="Polar residues" evidence="7">
    <location>
        <begin position="15"/>
        <end position="24"/>
    </location>
</feature>
<keyword evidence="2" id="KW-0808">Transferase</keyword>
<feature type="compositionally biased region" description="Acidic residues" evidence="7">
    <location>
        <begin position="181"/>
        <end position="190"/>
    </location>
</feature>
<feature type="region of interest" description="Disordered" evidence="7">
    <location>
        <begin position="173"/>
        <end position="313"/>
    </location>
</feature>
<evidence type="ECO:0000313" key="10">
    <source>
        <dbReference type="Proteomes" id="UP000722791"/>
    </source>
</evidence>
<gene>
    <name evidence="9" type="ORF">Vretimale_10362</name>
</gene>
<feature type="compositionally biased region" description="Polar residues" evidence="7">
    <location>
        <begin position="51"/>
        <end position="65"/>
    </location>
</feature>
<keyword evidence="3 6" id="KW-0547">Nucleotide-binding</keyword>
<name>A0A8J4GEJ2_9CHLO</name>
<proteinExistence type="predicted"/>
<feature type="domain" description="Protein kinase" evidence="8">
    <location>
        <begin position="376"/>
        <end position="558"/>
    </location>
</feature>
<organism evidence="9 10">
    <name type="scientific">Volvox reticuliferus</name>
    <dbReference type="NCBI Taxonomy" id="1737510"/>
    <lineage>
        <taxon>Eukaryota</taxon>
        <taxon>Viridiplantae</taxon>
        <taxon>Chlorophyta</taxon>
        <taxon>core chlorophytes</taxon>
        <taxon>Chlorophyceae</taxon>
        <taxon>CS clade</taxon>
        <taxon>Chlamydomonadales</taxon>
        <taxon>Volvocaceae</taxon>
        <taxon>Volvox</taxon>
    </lineage>
</organism>
<dbReference type="InterPro" id="IPR011009">
    <property type="entry name" value="Kinase-like_dom_sf"/>
</dbReference>
<dbReference type="FunFam" id="3.30.200.20:FF:000042">
    <property type="entry name" value="Aurora kinase A"/>
    <property type="match status" value="1"/>
</dbReference>
<evidence type="ECO:0000313" key="9">
    <source>
        <dbReference type="EMBL" id="GIM06055.1"/>
    </source>
</evidence>
<dbReference type="PROSITE" id="PS00108">
    <property type="entry name" value="PROTEIN_KINASE_ST"/>
    <property type="match status" value="1"/>
</dbReference>
<feature type="binding site" evidence="6">
    <location>
        <position position="409"/>
    </location>
    <ligand>
        <name>ATP</name>
        <dbReference type="ChEBI" id="CHEBI:30616"/>
    </ligand>
</feature>
<dbReference type="PROSITE" id="PS50011">
    <property type="entry name" value="PROTEIN_KINASE_DOM"/>
    <property type="match status" value="1"/>
</dbReference>
<dbReference type="Gene3D" id="1.10.510.10">
    <property type="entry name" value="Transferase(Phosphotransferase) domain 1"/>
    <property type="match status" value="1"/>
</dbReference>
<evidence type="ECO:0000259" key="8">
    <source>
        <dbReference type="PROSITE" id="PS50011"/>
    </source>
</evidence>
<dbReference type="Pfam" id="PF00069">
    <property type="entry name" value="Pkinase"/>
    <property type="match status" value="1"/>
</dbReference>
<feature type="compositionally biased region" description="Polar residues" evidence="7">
    <location>
        <begin position="267"/>
        <end position="281"/>
    </location>
</feature>
<feature type="region of interest" description="Disordered" evidence="7">
    <location>
        <begin position="516"/>
        <end position="540"/>
    </location>
</feature>
<dbReference type="AlphaFoldDB" id="A0A8J4GEJ2"/>
<dbReference type="PROSITE" id="PS00107">
    <property type="entry name" value="PROTEIN_KINASE_ATP"/>
    <property type="match status" value="1"/>
</dbReference>
<evidence type="ECO:0000256" key="5">
    <source>
        <dbReference type="ARBA" id="ARBA00022840"/>
    </source>
</evidence>
<dbReference type="EMBL" id="BNCQ01000020">
    <property type="protein sequence ID" value="GIM06055.1"/>
    <property type="molecule type" value="Genomic_DNA"/>
</dbReference>
<evidence type="ECO:0000256" key="7">
    <source>
        <dbReference type="SAM" id="MobiDB-lite"/>
    </source>
</evidence>
<keyword evidence="1" id="KW-0723">Serine/threonine-protein kinase</keyword>
<comment type="caution">
    <text evidence="9">The sequence shown here is derived from an EMBL/GenBank/DDBJ whole genome shotgun (WGS) entry which is preliminary data.</text>
</comment>
<keyword evidence="4" id="KW-0418">Kinase</keyword>
<evidence type="ECO:0000256" key="6">
    <source>
        <dbReference type="PROSITE-ProRule" id="PRU10141"/>
    </source>
</evidence>
<dbReference type="Proteomes" id="UP000722791">
    <property type="component" value="Unassembled WGS sequence"/>
</dbReference>
<evidence type="ECO:0000256" key="1">
    <source>
        <dbReference type="ARBA" id="ARBA00022527"/>
    </source>
</evidence>
<reference evidence="9" key="1">
    <citation type="journal article" date="2021" name="Proc. Natl. Acad. Sci. U.S.A.">
        <title>Three genomes in the algal genus Volvox reveal the fate of a haploid sex-determining region after a transition to homothallism.</title>
        <authorList>
            <person name="Yamamoto K."/>
            <person name="Hamaji T."/>
            <person name="Kawai-Toyooka H."/>
            <person name="Matsuzaki R."/>
            <person name="Takahashi F."/>
            <person name="Nishimura Y."/>
            <person name="Kawachi M."/>
            <person name="Noguchi H."/>
            <person name="Minakuchi Y."/>
            <person name="Umen J.G."/>
            <person name="Toyoda A."/>
            <person name="Nozaki H."/>
        </authorList>
    </citation>
    <scope>NUCLEOTIDE SEQUENCE</scope>
    <source>
        <strain evidence="9">NIES-3785</strain>
    </source>
</reference>
<dbReference type="GO" id="GO:0005524">
    <property type="term" value="F:ATP binding"/>
    <property type="evidence" value="ECO:0007669"/>
    <property type="project" value="UniProtKB-UniRule"/>
</dbReference>
<accession>A0A8J4GEJ2</accession>
<dbReference type="GO" id="GO:0004674">
    <property type="term" value="F:protein serine/threonine kinase activity"/>
    <property type="evidence" value="ECO:0007669"/>
    <property type="project" value="UniProtKB-KW"/>
</dbReference>
<evidence type="ECO:0000256" key="4">
    <source>
        <dbReference type="ARBA" id="ARBA00022777"/>
    </source>
</evidence>
<feature type="compositionally biased region" description="Basic residues" evidence="7">
    <location>
        <begin position="66"/>
        <end position="78"/>
    </location>
</feature>
<feature type="compositionally biased region" description="Low complexity" evidence="7">
    <location>
        <begin position="218"/>
        <end position="231"/>
    </location>
</feature>
<sequence length="558" mass="57153">MGGCGSKSVAVGSEGNDTADSAASLSGRPPSAGSSIRPSSGSQLRTAAKTAWQTSARNLQNSLNLSRRRQESHHRRSSKNTTPSDVEEEEIDSAGRGGRPDCNSRRRPSTSAAMAAGGSVAWQPASADFRSPSGQGDKYVVDTVKAEGAGRGEIVGKPCEDIELGDSYVRSFHVRNQATDSMDEGDEEESEPARRKESRETSFEGSQLRQKAGGCGGSSSACSGVLSPSSAMSPASGTADSDAWSVAGGNSRVPRNSCPAGTAGPVTGTSPATIGDVSNRQPADGGGWTEPPSGGATAALPPPPLGGVPTDTAQALPCAPSVPGAATAAPEAEAALATAAAAASAAAAVAASAAGAPPVETVQWVVRPGPPVESAYVLGEILGKGSFGVVRAATHLATGAKVAVKTIRKSLLGAADVSALRREVEILHHLSGHPHISQLLGVYEEPSQLHLVLELYQGGDLFDAIIAGGRHSERAAADVMRTVLTAISYCHAMGVAHRDVKPENFMLTAPVPPGTCAGGGSAAGSRRRPRRPPWPEPNHELSVNKCRTIWRQRSSLIF</sequence>
<evidence type="ECO:0000256" key="2">
    <source>
        <dbReference type="ARBA" id="ARBA00022679"/>
    </source>
</evidence>
<keyword evidence="5 6" id="KW-0067">ATP-binding</keyword>
<dbReference type="SMART" id="SM00220">
    <property type="entry name" value="S_TKc"/>
    <property type="match status" value="1"/>
</dbReference>
<dbReference type="InterPro" id="IPR050205">
    <property type="entry name" value="CDPK_Ser/Thr_kinases"/>
</dbReference>
<feature type="compositionally biased region" description="Low complexity" evidence="7">
    <location>
        <begin position="26"/>
        <end position="42"/>
    </location>
</feature>
<feature type="compositionally biased region" description="Basic and acidic residues" evidence="7">
    <location>
        <begin position="191"/>
        <end position="202"/>
    </location>
</feature>